<dbReference type="CDD" id="cd02440">
    <property type="entry name" value="AdoMet_MTases"/>
    <property type="match status" value="1"/>
</dbReference>
<evidence type="ECO:0000259" key="1">
    <source>
        <dbReference type="Pfam" id="PF03848"/>
    </source>
</evidence>
<dbReference type="PANTHER" id="PTHR43861:SF1">
    <property type="entry name" value="TRANS-ACONITATE 2-METHYLTRANSFERASE"/>
    <property type="match status" value="1"/>
</dbReference>
<dbReference type="InterPro" id="IPR015985">
    <property type="entry name" value="TehB-like_dom"/>
</dbReference>
<name>A0AAX0WW34_9GAMM</name>
<sequence length="298" mass="34376">MAAFYEDLICYKQLQITHDGKLKFFLEKHSTKEGTWGRLQINTGEIDFLFLDGEEQELSRHHLNEKNNQIIIPPASWHKIIPISAVFNASLDFYCKPHRYFDKKYKLGNVHTDLYYVYTTYFQKKNKLKVLDIGCGSGRNPLFLALMGHEVTGIDYNEAAIEKIRHIAHEEEITTLIPIVHDLHAPLSLKKEAYNLVIATVSLQFLDAARIPSLLKELQEATAAQGIHFLVVPIRSEQFVLPTFFTYLAEHEELYHYYQNCGWSILEYKETVGKLHKLDESGKPIQGLFGILLAQKHT</sequence>
<evidence type="ECO:0000259" key="2">
    <source>
        <dbReference type="Pfam" id="PF09313"/>
    </source>
</evidence>
<dbReference type="SUPFAM" id="SSF51197">
    <property type="entry name" value="Clavaminate synthase-like"/>
    <property type="match status" value="1"/>
</dbReference>
<dbReference type="InterPro" id="IPR015392">
    <property type="entry name" value="TehB/YeaR-like_dom"/>
</dbReference>
<feature type="domain" description="TehB/YeaR-like" evidence="2">
    <location>
        <begin position="24"/>
        <end position="85"/>
    </location>
</feature>
<dbReference type="InterPro" id="IPR014710">
    <property type="entry name" value="RmlC-like_jellyroll"/>
</dbReference>
<keyword evidence="3" id="KW-0489">Methyltransferase</keyword>
<evidence type="ECO:0000313" key="3">
    <source>
        <dbReference type="EMBL" id="PNL62512.1"/>
    </source>
</evidence>
<dbReference type="PANTHER" id="PTHR43861">
    <property type="entry name" value="TRANS-ACONITATE 2-METHYLTRANSFERASE-RELATED"/>
    <property type="match status" value="1"/>
</dbReference>
<organism evidence="3 4">
    <name type="scientific">Legionella anisa</name>
    <dbReference type="NCBI Taxonomy" id="28082"/>
    <lineage>
        <taxon>Bacteria</taxon>
        <taxon>Pseudomonadati</taxon>
        <taxon>Pseudomonadota</taxon>
        <taxon>Gammaproteobacteria</taxon>
        <taxon>Legionellales</taxon>
        <taxon>Legionellaceae</taxon>
        <taxon>Legionella</taxon>
    </lineage>
</organism>
<proteinExistence type="predicted"/>
<comment type="caution">
    <text evidence="3">The sequence shown here is derived from an EMBL/GenBank/DDBJ whole genome shotgun (WGS) entry which is preliminary data.</text>
</comment>
<dbReference type="RefSeq" id="WP_019235694.1">
    <property type="nucleotide sequence ID" value="NZ_CAAAHR010000062.1"/>
</dbReference>
<keyword evidence="3" id="KW-0808">Transferase</keyword>
<feature type="domain" description="Tellurite resistance methyltransferase TehB-like" evidence="1">
    <location>
        <begin position="93"/>
        <end position="290"/>
    </location>
</feature>
<dbReference type="Proteomes" id="UP000192511">
    <property type="component" value="Unassembled WGS sequence"/>
</dbReference>
<dbReference type="EMBL" id="NBTX02000004">
    <property type="protein sequence ID" value="PNL62512.1"/>
    <property type="molecule type" value="Genomic_DNA"/>
</dbReference>
<keyword evidence="4" id="KW-1185">Reference proteome</keyword>
<gene>
    <name evidence="3" type="ORF">A6J39_015580</name>
</gene>
<dbReference type="GO" id="GO:0032259">
    <property type="term" value="P:methylation"/>
    <property type="evidence" value="ECO:0007669"/>
    <property type="project" value="UniProtKB-KW"/>
</dbReference>
<dbReference type="GeneID" id="98065089"/>
<accession>A0AAX0WW34</accession>
<dbReference type="SUPFAM" id="SSF53335">
    <property type="entry name" value="S-adenosyl-L-methionine-dependent methyltransferases"/>
    <property type="match status" value="1"/>
</dbReference>
<protein>
    <submittedName>
        <fullName evidence="3">SAM-dependent methyltransferase TehB</fullName>
    </submittedName>
</protein>
<reference evidence="3" key="1">
    <citation type="submission" date="2017-12" db="EMBL/GenBank/DDBJ databases">
        <title>FDA dAtabase for Regulatory Grade micrObial Sequences (FDA-ARGOS): Supporting development and validation of Infectious Disease Dx tests.</title>
        <authorList>
            <person name="Kerrigan L."/>
            <person name="Tallon L.J."/>
            <person name="Sadzewicz L."/>
            <person name="Sengamalay N."/>
            <person name="Ott S."/>
            <person name="Godinez A."/>
            <person name="Nagaraj S."/>
            <person name="Vavikolanu K."/>
            <person name="Vyas G."/>
            <person name="Nadendla S."/>
            <person name="Aluvathingal J."/>
            <person name="Sichtig H."/>
        </authorList>
    </citation>
    <scope>NUCLEOTIDE SEQUENCE [LARGE SCALE GENOMIC DNA]</scope>
    <source>
        <strain evidence="3">FDAARGOS_200</strain>
    </source>
</reference>
<dbReference type="Pfam" id="PF09313">
    <property type="entry name" value="TehB-like"/>
    <property type="match status" value="1"/>
</dbReference>
<evidence type="ECO:0000313" key="4">
    <source>
        <dbReference type="Proteomes" id="UP000192511"/>
    </source>
</evidence>
<dbReference type="AlphaFoldDB" id="A0AAX0WW34"/>
<dbReference type="Pfam" id="PF03848">
    <property type="entry name" value="TehB"/>
    <property type="match status" value="1"/>
</dbReference>
<dbReference type="NCBIfam" id="NF008992">
    <property type="entry name" value="PRK12335.1"/>
    <property type="match status" value="1"/>
</dbReference>
<dbReference type="Gene3D" id="2.60.120.10">
    <property type="entry name" value="Jelly Rolls"/>
    <property type="match status" value="1"/>
</dbReference>
<dbReference type="InterPro" id="IPR029063">
    <property type="entry name" value="SAM-dependent_MTases_sf"/>
</dbReference>
<dbReference type="Gene3D" id="3.40.50.150">
    <property type="entry name" value="Vaccinia Virus protein VP39"/>
    <property type="match status" value="1"/>
</dbReference>
<dbReference type="GO" id="GO:0008168">
    <property type="term" value="F:methyltransferase activity"/>
    <property type="evidence" value="ECO:0007669"/>
    <property type="project" value="UniProtKB-KW"/>
</dbReference>